<keyword evidence="2" id="KW-0808">Transferase</keyword>
<dbReference type="CDD" id="cd05400">
    <property type="entry name" value="NT_2-5OAS_ClassI-CCAase"/>
    <property type="match status" value="1"/>
</dbReference>
<accession>A0A2T3XRH6</accession>
<keyword evidence="1" id="KW-0051">Antiviral defense</keyword>
<protein>
    <submittedName>
        <fullName evidence="2">Nucleotidyltransferase</fullName>
    </submittedName>
</protein>
<organism evidence="2 3">
    <name type="scientific">Trinickia symbiotica</name>
    <dbReference type="NCBI Taxonomy" id="863227"/>
    <lineage>
        <taxon>Bacteria</taxon>
        <taxon>Pseudomonadati</taxon>
        <taxon>Pseudomonadota</taxon>
        <taxon>Betaproteobacteria</taxon>
        <taxon>Burkholderiales</taxon>
        <taxon>Burkholderiaceae</taxon>
        <taxon>Trinickia</taxon>
    </lineage>
</organism>
<dbReference type="GO" id="GO:0051607">
    <property type="term" value="P:defense response to virus"/>
    <property type="evidence" value="ECO:0007669"/>
    <property type="project" value="UniProtKB-KW"/>
</dbReference>
<evidence type="ECO:0000256" key="1">
    <source>
        <dbReference type="ARBA" id="ARBA00023118"/>
    </source>
</evidence>
<dbReference type="Pfam" id="PF18144">
    <property type="entry name" value="SMODS"/>
    <property type="match status" value="1"/>
</dbReference>
<proteinExistence type="predicted"/>
<dbReference type="InterPro" id="IPR006116">
    <property type="entry name" value="NT_2-5OAS_ClassI-CCAase"/>
</dbReference>
<dbReference type="EMBL" id="PYUC01000009">
    <property type="protein sequence ID" value="PTB19113.1"/>
    <property type="molecule type" value="Genomic_DNA"/>
</dbReference>
<comment type="caution">
    <text evidence="2">The sequence shown here is derived from an EMBL/GenBank/DDBJ whole genome shotgun (WGS) entry which is preliminary data.</text>
</comment>
<reference evidence="2 3" key="1">
    <citation type="submission" date="2018-03" db="EMBL/GenBank/DDBJ databases">
        <title>Whole genome analyses suggest that Burkholderia sensu lato contains two further novel genera in the rhizoxinica-symbiotica group Mycetohabitans gen. nov., and Trinickia gen. nov.: implications for the evolution of diazotrophy and nodulation in the Burkholderiaceae.</title>
        <authorList>
            <person name="Estrada De Los Santos P."/>
            <person name="Palmer M."/>
            <person name="Chavez-Ramirez B."/>
            <person name="Steenkamp E.T."/>
            <person name="Hirsch A.M."/>
            <person name="Manyaka P."/>
            <person name="Maluk M."/>
            <person name="Lafos M."/>
            <person name="Crook M."/>
            <person name="Gross E."/>
            <person name="Simon M.F."/>
            <person name="Bueno Dos Reis Junior F."/>
            <person name="Poole P.S."/>
            <person name="Venter S.N."/>
            <person name="James E.K."/>
        </authorList>
    </citation>
    <scope>NUCLEOTIDE SEQUENCE [LARGE SCALE GENOMIC DNA]</scope>
    <source>
        <strain evidence="2 3">JPY-366</strain>
    </source>
</reference>
<evidence type="ECO:0000313" key="2">
    <source>
        <dbReference type="EMBL" id="PTB19113.1"/>
    </source>
</evidence>
<sequence>MKNDRQIQEISRYKRNLLVQTLDRLCDELELSASRYQQAQERYEAVGDWLAGSDNSFLSSALIYPQGSIALGTTVKPLNQTEFDVDLVCFLPTIAERSSPAAVKALVGDRLREHGKYDGMLEEKQRCWRINYANEFHLDITPAITNEMCVQGGELVPDRKVANWKATNPRGYRANFERRAALRPRVYAFDRAFAKADSVQSFPEQQMSKPPLKRIVQLLKRHRDEAFCAPVARELAPISVIITTLAAYSYERCVTQNAYADMYELIVDVITHMPDFIQRIDRGGRIGYRIDNDATLGENFAEKWNHDPRLPIAFFSWHTKALEDLSELLKLEGQDVIAERLVKAYGATRDQAIAALGGHVRSLNVARGNGSLLFAPSVGLTTHAIGKTTAVRSNTFFGD</sequence>
<name>A0A2T3XRH6_9BURK</name>
<dbReference type="Proteomes" id="UP000240638">
    <property type="component" value="Unassembled WGS sequence"/>
</dbReference>
<gene>
    <name evidence="2" type="ORF">C9I57_18880</name>
</gene>
<dbReference type="AlphaFoldDB" id="A0A2T3XRH6"/>
<dbReference type="GO" id="GO:0016779">
    <property type="term" value="F:nucleotidyltransferase activity"/>
    <property type="evidence" value="ECO:0007669"/>
    <property type="project" value="InterPro"/>
</dbReference>
<dbReference type="RefSeq" id="WP_107152170.1">
    <property type="nucleotide sequence ID" value="NZ_PYUC01000009.1"/>
</dbReference>
<evidence type="ECO:0000313" key="3">
    <source>
        <dbReference type="Proteomes" id="UP000240638"/>
    </source>
</evidence>